<comment type="caution">
    <text evidence="3">The sequence shown here is derived from an EMBL/GenBank/DDBJ whole genome shotgun (WGS) entry which is preliminary data.</text>
</comment>
<protein>
    <submittedName>
        <fullName evidence="3">EF-hand domain pair</fullName>
    </submittedName>
</protein>
<dbReference type="Pfam" id="PF13499">
    <property type="entry name" value="EF-hand_7"/>
    <property type="match status" value="1"/>
</dbReference>
<dbReference type="InterPro" id="IPR002048">
    <property type="entry name" value="EF_hand_dom"/>
</dbReference>
<gene>
    <name evidence="3" type="ORF">SAMN06265373_103258</name>
</gene>
<dbReference type="RefSeq" id="WP_283425711.1">
    <property type="nucleotide sequence ID" value="NZ_FXTY01000003.1"/>
</dbReference>
<dbReference type="PROSITE" id="PS00018">
    <property type="entry name" value="EF_HAND_1"/>
    <property type="match status" value="2"/>
</dbReference>
<feature type="domain" description="EF-hand" evidence="2">
    <location>
        <begin position="39"/>
        <end position="74"/>
    </location>
</feature>
<reference evidence="3 4" key="1">
    <citation type="submission" date="2017-05" db="EMBL/GenBank/DDBJ databases">
        <authorList>
            <person name="Varghese N."/>
            <person name="Submissions S."/>
        </authorList>
    </citation>
    <scope>NUCLEOTIDE SEQUENCE [LARGE SCALE GENOMIC DNA]</scope>
    <source>
        <strain evidence="3 4">DSM 29734</strain>
    </source>
</reference>
<dbReference type="PROSITE" id="PS50222">
    <property type="entry name" value="EF_HAND_2"/>
    <property type="match status" value="2"/>
</dbReference>
<dbReference type="EMBL" id="FXTY01000003">
    <property type="protein sequence ID" value="SMP18280.1"/>
    <property type="molecule type" value="Genomic_DNA"/>
</dbReference>
<feature type="domain" description="EF-hand" evidence="2">
    <location>
        <begin position="107"/>
        <end position="132"/>
    </location>
</feature>
<feature type="signal peptide" evidence="1">
    <location>
        <begin position="1"/>
        <end position="21"/>
    </location>
</feature>
<keyword evidence="1" id="KW-0732">Signal</keyword>
<sequence>MRRTLALASFLACTSAFSAQASDISSWSFGSDGTITWGDVEDLRKTIFETFDTDGDGALSNEEYTAFDKARAEAAGKDASSLLLRAVSGLGRENTDLNLDGSVTRSEMETALRTWFERVDTNKDGVITKGEY</sequence>
<dbReference type="Gene3D" id="1.10.238.10">
    <property type="entry name" value="EF-hand"/>
    <property type="match status" value="1"/>
</dbReference>
<dbReference type="InterPro" id="IPR018247">
    <property type="entry name" value="EF_Hand_1_Ca_BS"/>
</dbReference>
<name>A0ABY1NVF9_9RHOB</name>
<organism evidence="3 4">
    <name type="scientific">Shimia sagamensis</name>
    <dbReference type="NCBI Taxonomy" id="1566352"/>
    <lineage>
        <taxon>Bacteria</taxon>
        <taxon>Pseudomonadati</taxon>
        <taxon>Pseudomonadota</taxon>
        <taxon>Alphaproteobacteria</taxon>
        <taxon>Rhodobacterales</taxon>
        <taxon>Roseobacteraceae</taxon>
    </lineage>
</organism>
<evidence type="ECO:0000313" key="3">
    <source>
        <dbReference type="EMBL" id="SMP18280.1"/>
    </source>
</evidence>
<accession>A0ABY1NVF9</accession>
<evidence type="ECO:0000259" key="2">
    <source>
        <dbReference type="PROSITE" id="PS50222"/>
    </source>
</evidence>
<keyword evidence="4" id="KW-1185">Reference proteome</keyword>
<evidence type="ECO:0000256" key="1">
    <source>
        <dbReference type="SAM" id="SignalP"/>
    </source>
</evidence>
<feature type="chain" id="PRO_5047507647" evidence="1">
    <location>
        <begin position="22"/>
        <end position="132"/>
    </location>
</feature>
<proteinExistence type="predicted"/>
<dbReference type="Proteomes" id="UP001157961">
    <property type="component" value="Unassembled WGS sequence"/>
</dbReference>
<dbReference type="InterPro" id="IPR011992">
    <property type="entry name" value="EF-hand-dom_pair"/>
</dbReference>
<evidence type="ECO:0000313" key="4">
    <source>
        <dbReference type="Proteomes" id="UP001157961"/>
    </source>
</evidence>
<dbReference type="SUPFAM" id="SSF47473">
    <property type="entry name" value="EF-hand"/>
    <property type="match status" value="1"/>
</dbReference>